<evidence type="ECO:0000313" key="1">
    <source>
        <dbReference type="EMBL" id="SFI66829.1"/>
    </source>
</evidence>
<accession>A0A1I3K2S7</accession>
<sequence>MSVSVYGFISGITTESQDAHNIWRLQALPATGAYLIKSLFSHVPQSRSHSYYGSHIHFSAGYKEFYCVDNEWLEEFETLLSNLYWNEAEIIVTWSRERYTWCSNYSNEVAPSEPNAIRERARYESAWELKQIPWNS</sequence>
<name>A0A1I3K2S7_9GAMM</name>
<keyword evidence="2" id="KW-1185">Reference proteome</keyword>
<protein>
    <submittedName>
        <fullName evidence="1">Uncharacterized protein</fullName>
    </submittedName>
</protein>
<dbReference type="EMBL" id="FORC01000002">
    <property type="protein sequence ID" value="SFI66829.1"/>
    <property type="molecule type" value="Genomic_DNA"/>
</dbReference>
<proteinExistence type="predicted"/>
<gene>
    <name evidence="1" type="ORF">SAMN05216602_2242</name>
</gene>
<organism evidence="1 2">
    <name type="scientific">Phytopseudomonas argentinensis</name>
    <dbReference type="NCBI Taxonomy" id="289370"/>
    <lineage>
        <taxon>Bacteria</taxon>
        <taxon>Pseudomonadati</taxon>
        <taxon>Pseudomonadota</taxon>
        <taxon>Gammaproteobacteria</taxon>
        <taxon>Pseudomonadales</taxon>
        <taxon>Pseudomonadaceae</taxon>
        <taxon>Phytopseudomonas</taxon>
    </lineage>
</organism>
<evidence type="ECO:0000313" key="2">
    <source>
        <dbReference type="Proteomes" id="UP000183018"/>
    </source>
</evidence>
<dbReference type="AlphaFoldDB" id="A0A1I3K2S7"/>
<dbReference type="Proteomes" id="UP000183018">
    <property type="component" value="Unassembled WGS sequence"/>
</dbReference>
<reference evidence="2" key="1">
    <citation type="submission" date="2016-10" db="EMBL/GenBank/DDBJ databases">
        <authorList>
            <person name="Varghese N."/>
            <person name="Submissions S."/>
        </authorList>
    </citation>
    <scope>NUCLEOTIDE SEQUENCE [LARGE SCALE GENOMIC DNA]</scope>
    <source>
        <strain evidence="2">LMG 22563</strain>
    </source>
</reference>